<sequence>MVRKEKDDSVLKSARAKERQRRSGAEREAAGADDERRRPVAEAVADEVEAGAETRRGAVERRRPVADEAADVAERAGGGGMGGRGGVEWEAAGANDERRRPVADEAKAGAETRRGAVERRGPGAGGGGTGGRGGAAAELSGRRRELMTSGDGRSRRRLRMRRRPVADAKEDGAAPGKGAGGGGRSGAGGGSRRRRDGRPWRRRGGAEREQTPFSPSKWDGLVRPILADRFVPDLGGIFLSRDHPIPLTSQPNTPKSGFIPSHPIPSPQPNTT</sequence>
<dbReference type="Gramene" id="ONIVA08G15760.1">
    <property type="protein sequence ID" value="ONIVA08G15760.1"/>
    <property type="gene ID" value="ONIVA08G15760"/>
</dbReference>
<feature type="compositionally biased region" description="Gly residues" evidence="1">
    <location>
        <begin position="122"/>
        <end position="134"/>
    </location>
</feature>
<feature type="region of interest" description="Disordered" evidence="1">
    <location>
        <begin position="1"/>
        <end position="222"/>
    </location>
</feature>
<dbReference type="HOGENOM" id="CLU_1024447_0_0_1"/>
<feature type="region of interest" description="Disordered" evidence="1">
    <location>
        <begin position="237"/>
        <end position="272"/>
    </location>
</feature>
<organism evidence="2">
    <name type="scientific">Oryza nivara</name>
    <name type="common">Indian wild rice</name>
    <name type="synonym">Oryza sativa f. spontanea</name>
    <dbReference type="NCBI Taxonomy" id="4536"/>
    <lineage>
        <taxon>Eukaryota</taxon>
        <taxon>Viridiplantae</taxon>
        <taxon>Streptophyta</taxon>
        <taxon>Embryophyta</taxon>
        <taxon>Tracheophyta</taxon>
        <taxon>Spermatophyta</taxon>
        <taxon>Magnoliopsida</taxon>
        <taxon>Liliopsida</taxon>
        <taxon>Poales</taxon>
        <taxon>Poaceae</taxon>
        <taxon>BOP clade</taxon>
        <taxon>Oryzoideae</taxon>
        <taxon>Oryzeae</taxon>
        <taxon>Oryzinae</taxon>
        <taxon>Oryza</taxon>
    </lineage>
</organism>
<feature type="compositionally biased region" description="Gly residues" evidence="1">
    <location>
        <begin position="76"/>
        <end position="86"/>
    </location>
</feature>
<evidence type="ECO:0000313" key="3">
    <source>
        <dbReference type="Proteomes" id="UP000006591"/>
    </source>
</evidence>
<feature type="compositionally biased region" description="Basic residues" evidence="1">
    <location>
        <begin position="154"/>
        <end position="163"/>
    </location>
</feature>
<dbReference type="Proteomes" id="UP000006591">
    <property type="component" value="Chromosome 8"/>
</dbReference>
<dbReference type="EnsemblPlants" id="ONIVA08G15760.1">
    <property type="protein sequence ID" value="ONIVA08G15760.1"/>
    <property type="gene ID" value="ONIVA08G15760"/>
</dbReference>
<reference evidence="2" key="1">
    <citation type="submission" date="2015-04" db="UniProtKB">
        <authorList>
            <consortium name="EnsemblPlants"/>
        </authorList>
    </citation>
    <scope>IDENTIFICATION</scope>
    <source>
        <strain evidence="2">SL10</strain>
    </source>
</reference>
<feature type="compositionally biased region" description="Basic and acidic residues" evidence="1">
    <location>
        <begin position="52"/>
        <end position="66"/>
    </location>
</feature>
<protein>
    <submittedName>
        <fullName evidence="2">Uncharacterized protein</fullName>
    </submittedName>
</protein>
<accession>A0A0E0IBV9</accession>
<evidence type="ECO:0000256" key="1">
    <source>
        <dbReference type="SAM" id="MobiDB-lite"/>
    </source>
</evidence>
<feature type="compositionally biased region" description="Basic and acidic residues" evidence="1">
    <location>
        <begin position="95"/>
        <end position="121"/>
    </location>
</feature>
<evidence type="ECO:0000313" key="2">
    <source>
        <dbReference type="EnsemblPlants" id="ONIVA08G15760.1"/>
    </source>
</evidence>
<feature type="compositionally biased region" description="Basic and acidic residues" evidence="1">
    <location>
        <begin position="1"/>
        <end position="40"/>
    </location>
</feature>
<keyword evidence="3" id="KW-1185">Reference proteome</keyword>
<proteinExistence type="predicted"/>
<reference evidence="2" key="2">
    <citation type="submission" date="2018-04" db="EMBL/GenBank/DDBJ databases">
        <title>OnivRS2 (Oryza nivara Reference Sequence Version 2).</title>
        <authorList>
            <person name="Zhang J."/>
            <person name="Kudrna D."/>
            <person name="Lee S."/>
            <person name="Talag J."/>
            <person name="Rajasekar S."/>
            <person name="Welchert J."/>
            <person name="Hsing Y.-I."/>
            <person name="Wing R.A."/>
        </authorList>
    </citation>
    <scope>NUCLEOTIDE SEQUENCE [LARGE SCALE GENOMIC DNA]</scope>
    <source>
        <strain evidence="2">SL10</strain>
    </source>
</reference>
<dbReference type="AlphaFoldDB" id="A0A0E0IBV9"/>
<feature type="compositionally biased region" description="Gly residues" evidence="1">
    <location>
        <begin position="175"/>
        <end position="190"/>
    </location>
</feature>
<name>A0A0E0IBV9_ORYNI</name>
<feature type="compositionally biased region" description="Basic residues" evidence="1">
    <location>
        <begin position="191"/>
        <end position="203"/>
    </location>
</feature>
<feature type="compositionally biased region" description="Pro residues" evidence="1">
    <location>
        <begin position="262"/>
        <end position="272"/>
    </location>
</feature>